<reference evidence="2" key="1">
    <citation type="journal article" date="2014" name="Front. Microbiol.">
        <title>High frequency of phylogenetically diverse reductive dehalogenase-homologous genes in deep subseafloor sedimentary metagenomes.</title>
        <authorList>
            <person name="Kawai M."/>
            <person name="Futagami T."/>
            <person name="Toyoda A."/>
            <person name="Takaki Y."/>
            <person name="Nishi S."/>
            <person name="Hori S."/>
            <person name="Arai W."/>
            <person name="Tsubouchi T."/>
            <person name="Morono Y."/>
            <person name="Uchiyama I."/>
            <person name="Ito T."/>
            <person name="Fujiyama A."/>
            <person name="Inagaki F."/>
            <person name="Takami H."/>
        </authorList>
    </citation>
    <scope>NUCLEOTIDE SEQUENCE</scope>
    <source>
        <strain evidence="2">Expedition CK06-06</strain>
    </source>
</reference>
<protein>
    <submittedName>
        <fullName evidence="2">Uncharacterized protein</fullName>
    </submittedName>
</protein>
<organism evidence="2">
    <name type="scientific">marine sediment metagenome</name>
    <dbReference type="NCBI Taxonomy" id="412755"/>
    <lineage>
        <taxon>unclassified sequences</taxon>
        <taxon>metagenomes</taxon>
        <taxon>ecological metagenomes</taxon>
    </lineage>
</organism>
<proteinExistence type="predicted"/>
<keyword evidence="1" id="KW-0812">Transmembrane</keyword>
<sequence>MIDNKLPVKDLWMPWVAFGITLYAGCVQYGCLNQASIGPTAEKARQGDAMPPGLLACLRRQALGGMRSFWPG</sequence>
<feature type="transmembrane region" description="Helical" evidence="1">
    <location>
        <begin position="12"/>
        <end position="32"/>
    </location>
</feature>
<gene>
    <name evidence="2" type="ORF">S06H3_36256</name>
</gene>
<evidence type="ECO:0000313" key="2">
    <source>
        <dbReference type="EMBL" id="GAI29419.1"/>
    </source>
</evidence>
<comment type="caution">
    <text evidence="2">The sequence shown here is derived from an EMBL/GenBank/DDBJ whole genome shotgun (WGS) entry which is preliminary data.</text>
</comment>
<dbReference type="AlphaFoldDB" id="X1PES5"/>
<dbReference type="EMBL" id="BARV01021946">
    <property type="protein sequence ID" value="GAI29419.1"/>
    <property type="molecule type" value="Genomic_DNA"/>
</dbReference>
<keyword evidence="1" id="KW-0472">Membrane</keyword>
<evidence type="ECO:0000256" key="1">
    <source>
        <dbReference type="SAM" id="Phobius"/>
    </source>
</evidence>
<accession>X1PES5</accession>
<name>X1PES5_9ZZZZ</name>
<keyword evidence="1" id="KW-1133">Transmembrane helix</keyword>